<name>A0ABX7NC73_9BACT</name>
<gene>
    <name evidence="1" type="ORF">JY572_03785</name>
</gene>
<evidence type="ECO:0008006" key="3">
    <source>
        <dbReference type="Google" id="ProtNLM"/>
    </source>
</evidence>
<sequence length="179" mass="19015">MIQLPTKLQKHAEELEAADERLTALDEDGLLAAPVDITSLMRNGIVLHENLKDAQLTLSSRESVVVTGDVEVETLEVKGPGGLLVLGDLVVKSAELHSSVLVLGNCEVADRMVGHGEPHTLTVLGEVRGGRCEMQGQFIMQFLGGGKLKSLHDSEGGVEELLELLSGAGSELEIEEADA</sequence>
<organism evidence="1 2">
    <name type="scientific">Myxococcus landrumensis</name>
    <dbReference type="NCBI Taxonomy" id="2813577"/>
    <lineage>
        <taxon>Bacteria</taxon>
        <taxon>Pseudomonadati</taxon>
        <taxon>Myxococcota</taxon>
        <taxon>Myxococcia</taxon>
        <taxon>Myxococcales</taxon>
        <taxon>Cystobacterineae</taxon>
        <taxon>Myxococcaceae</taxon>
        <taxon>Myxococcus</taxon>
    </lineage>
</organism>
<reference evidence="1 2" key="1">
    <citation type="submission" date="2021-02" db="EMBL/GenBank/DDBJ databases">
        <title>De Novo genome assembly of isolated myxobacteria.</title>
        <authorList>
            <person name="Stevens D.C."/>
        </authorList>
    </citation>
    <scope>NUCLEOTIDE SEQUENCE [LARGE SCALE GENOMIC DNA]</scope>
    <source>
        <strain evidence="1 2">SCHIC003</strain>
    </source>
</reference>
<dbReference type="RefSeq" id="WP_206716937.1">
    <property type="nucleotide sequence ID" value="NZ_CP071091.1"/>
</dbReference>
<proteinExistence type="predicted"/>
<evidence type="ECO:0000313" key="2">
    <source>
        <dbReference type="Proteomes" id="UP000663090"/>
    </source>
</evidence>
<dbReference type="EMBL" id="CP071091">
    <property type="protein sequence ID" value="QSQ15217.1"/>
    <property type="molecule type" value="Genomic_DNA"/>
</dbReference>
<protein>
    <recommendedName>
        <fullName evidence="3">Polymer-forming cytoskeletal protein</fullName>
    </recommendedName>
</protein>
<keyword evidence="2" id="KW-1185">Reference proteome</keyword>
<evidence type="ECO:0000313" key="1">
    <source>
        <dbReference type="EMBL" id="QSQ15217.1"/>
    </source>
</evidence>
<dbReference type="Proteomes" id="UP000663090">
    <property type="component" value="Chromosome"/>
</dbReference>
<accession>A0ABX7NC73</accession>